<dbReference type="PANTHER" id="PTHR11439">
    <property type="entry name" value="GAG-POL-RELATED RETROTRANSPOSON"/>
    <property type="match status" value="1"/>
</dbReference>
<organism evidence="1">
    <name type="scientific">Solanum chacoense</name>
    <name type="common">Chaco potato</name>
    <dbReference type="NCBI Taxonomy" id="4108"/>
    <lineage>
        <taxon>Eukaryota</taxon>
        <taxon>Viridiplantae</taxon>
        <taxon>Streptophyta</taxon>
        <taxon>Embryophyta</taxon>
        <taxon>Tracheophyta</taxon>
        <taxon>Spermatophyta</taxon>
        <taxon>Magnoliopsida</taxon>
        <taxon>eudicotyledons</taxon>
        <taxon>Gunneridae</taxon>
        <taxon>Pentapetalae</taxon>
        <taxon>asterids</taxon>
        <taxon>lamiids</taxon>
        <taxon>Solanales</taxon>
        <taxon>Solanaceae</taxon>
        <taxon>Solanoideae</taxon>
        <taxon>Solaneae</taxon>
        <taxon>Solanum</taxon>
    </lineage>
</organism>
<dbReference type="AlphaFoldDB" id="A0A0V0IKH9"/>
<name>A0A0V0IKH9_SOLCH</name>
<accession>A0A0V0IKH9</accession>
<proteinExistence type="predicted"/>
<dbReference type="EMBL" id="GEDG01005385">
    <property type="protein sequence ID" value="JAP33071.1"/>
    <property type="molecule type" value="Transcribed_RNA"/>
</dbReference>
<reference evidence="1" key="1">
    <citation type="submission" date="2015-12" db="EMBL/GenBank/DDBJ databases">
        <title>Gene expression during late stages of embryo sac development: a critical building block for successful pollen-pistil interactions.</title>
        <authorList>
            <person name="Liu Y."/>
            <person name="Joly V."/>
            <person name="Sabar M."/>
            <person name="Matton D.P."/>
        </authorList>
    </citation>
    <scope>NUCLEOTIDE SEQUENCE</scope>
</reference>
<protein>
    <submittedName>
        <fullName evidence="1">Putative ovule protein</fullName>
    </submittedName>
</protein>
<dbReference type="CDD" id="cd09272">
    <property type="entry name" value="RNase_HI_RT_Ty1"/>
    <property type="match status" value="1"/>
</dbReference>
<evidence type="ECO:0000313" key="1">
    <source>
        <dbReference type="EMBL" id="JAP33071.1"/>
    </source>
</evidence>
<sequence length="136" mass="15202">MNTPMNQKEKLITDDGSDKVDEASYRSMVGCLMYLTATRPNILQAVSVLSRFLNCASEMHMKAAKRVIRYVKGTLDYGVRFGKSQNLKLQGYSDSAWAGSDDDMKSTSGYCFSLGSGCFSWCSKKQRYRGTVNCRS</sequence>
<dbReference type="PANTHER" id="PTHR11439:SF503">
    <property type="entry name" value="CYSTEINE-RICH RLK (RECEPTOR-LIKE PROTEIN KINASE) 8"/>
    <property type="match status" value="1"/>
</dbReference>